<name>A0A2W0HI68_9BACI</name>
<sequence length="103" mass="11216">MCIVIAEGILVYLILVPLAALACGAAVQLKTENGWLNPVITLVVYALAHIVAEFGFYGRLTAENLFYSVFTVFTVIVLILAVLITLTIKGIQNRKELDHLSSP</sequence>
<accession>A0A2W0HI68</accession>
<dbReference type="Proteomes" id="UP000248066">
    <property type="component" value="Unassembled WGS sequence"/>
</dbReference>
<evidence type="ECO:0000256" key="1">
    <source>
        <dbReference type="SAM" id="Phobius"/>
    </source>
</evidence>
<keyword evidence="1" id="KW-1133">Transmembrane helix</keyword>
<comment type="caution">
    <text evidence="2">The sequence shown here is derived from an EMBL/GenBank/DDBJ whole genome shotgun (WGS) entry which is preliminary data.</text>
</comment>
<gene>
    <name evidence="2" type="ORF">CR205_12335</name>
</gene>
<proteinExistence type="predicted"/>
<evidence type="ECO:0000313" key="2">
    <source>
        <dbReference type="EMBL" id="PYZ96499.1"/>
    </source>
</evidence>
<dbReference type="AlphaFoldDB" id="A0A2W0HI68"/>
<feature type="transmembrane region" description="Helical" evidence="1">
    <location>
        <begin position="35"/>
        <end position="58"/>
    </location>
</feature>
<keyword evidence="1" id="KW-0472">Membrane</keyword>
<keyword evidence="1" id="KW-0812">Transmembrane</keyword>
<keyword evidence="3" id="KW-1185">Reference proteome</keyword>
<protein>
    <submittedName>
        <fullName evidence="2">Uncharacterized protein</fullName>
    </submittedName>
</protein>
<dbReference type="EMBL" id="PDOF01000002">
    <property type="protein sequence ID" value="PYZ96499.1"/>
    <property type="molecule type" value="Genomic_DNA"/>
</dbReference>
<feature type="transmembrane region" description="Helical" evidence="1">
    <location>
        <begin position="9"/>
        <end position="29"/>
    </location>
</feature>
<evidence type="ECO:0000313" key="3">
    <source>
        <dbReference type="Proteomes" id="UP000248066"/>
    </source>
</evidence>
<organism evidence="2 3">
    <name type="scientific">Alteribacter lacisalsi</name>
    <dbReference type="NCBI Taxonomy" id="2045244"/>
    <lineage>
        <taxon>Bacteria</taxon>
        <taxon>Bacillati</taxon>
        <taxon>Bacillota</taxon>
        <taxon>Bacilli</taxon>
        <taxon>Bacillales</taxon>
        <taxon>Bacillaceae</taxon>
        <taxon>Alteribacter</taxon>
    </lineage>
</organism>
<reference evidence="2 3" key="1">
    <citation type="submission" date="2017-10" db="EMBL/GenBank/DDBJ databases">
        <title>Bacillus sp. nov., a halophilic bacterium isolated from a Yangshapao Lake.</title>
        <authorList>
            <person name="Wang H."/>
        </authorList>
    </citation>
    <scope>NUCLEOTIDE SEQUENCE [LARGE SCALE GENOMIC DNA]</scope>
    <source>
        <strain evidence="2 3">YSP-3</strain>
    </source>
</reference>
<feature type="transmembrane region" description="Helical" evidence="1">
    <location>
        <begin position="65"/>
        <end position="88"/>
    </location>
</feature>